<protein>
    <submittedName>
        <fullName evidence="1">Uncharacterized protein</fullName>
    </submittedName>
</protein>
<comment type="caution">
    <text evidence="1">The sequence shown here is derived from an EMBL/GenBank/DDBJ whole genome shotgun (WGS) entry which is preliminary data.</text>
</comment>
<gene>
    <name evidence="1" type="ORF">ACIB24_02315</name>
</gene>
<dbReference type="EMBL" id="JBITLV010000001">
    <property type="protein sequence ID" value="MFI7585893.1"/>
    <property type="molecule type" value="Genomic_DNA"/>
</dbReference>
<dbReference type="RefSeq" id="WP_398274570.1">
    <property type="nucleotide sequence ID" value="NZ_JBITLV010000001.1"/>
</dbReference>
<proteinExistence type="predicted"/>
<accession>A0ABW8AIU5</accession>
<sequence>MSTTINTPLPTRHRIRQLIEEMLNIEVGIADGIAAPARSTNLVGVYVTPKLATTALVITDLEAAARLGGALAEVPRNAVQEAIASRELTPVLSRNFYTLLDNMAKLFNGENQPEISLYEMYGADSVIPADVAALAGSAGSRIDLKLAVEGYGLGQMSLITR</sequence>
<dbReference type="Proteomes" id="UP001612915">
    <property type="component" value="Unassembled WGS sequence"/>
</dbReference>
<evidence type="ECO:0000313" key="2">
    <source>
        <dbReference type="Proteomes" id="UP001612915"/>
    </source>
</evidence>
<reference evidence="1 2" key="1">
    <citation type="submission" date="2024-10" db="EMBL/GenBank/DDBJ databases">
        <title>The Natural Products Discovery Center: Release of the First 8490 Sequenced Strains for Exploring Actinobacteria Biosynthetic Diversity.</title>
        <authorList>
            <person name="Kalkreuter E."/>
            <person name="Kautsar S.A."/>
            <person name="Yang D."/>
            <person name="Bader C.D."/>
            <person name="Teijaro C.N."/>
            <person name="Fluegel L."/>
            <person name="Davis C.M."/>
            <person name="Simpson J.R."/>
            <person name="Lauterbach L."/>
            <person name="Steele A.D."/>
            <person name="Gui C."/>
            <person name="Meng S."/>
            <person name="Li G."/>
            <person name="Viehrig K."/>
            <person name="Ye F."/>
            <person name="Su P."/>
            <person name="Kiefer A.F."/>
            <person name="Nichols A."/>
            <person name="Cepeda A.J."/>
            <person name="Yan W."/>
            <person name="Fan B."/>
            <person name="Jiang Y."/>
            <person name="Adhikari A."/>
            <person name="Zheng C.-J."/>
            <person name="Schuster L."/>
            <person name="Cowan T.M."/>
            <person name="Smanski M.J."/>
            <person name="Chevrette M.G."/>
            <person name="De Carvalho L.P.S."/>
            <person name="Shen B."/>
        </authorList>
    </citation>
    <scope>NUCLEOTIDE SEQUENCE [LARGE SCALE GENOMIC DNA]</scope>
    <source>
        <strain evidence="1 2">NPDC049639</strain>
    </source>
</reference>
<evidence type="ECO:0000313" key="1">
    <source>
        <dbReference type="EMBL" id="MFI7585893.1"/>
    </source>
</evidence>
<keyword evidence="2" id="KW-1185">Reference proteome</keyword>
<name>A0ABW8AIU5_9ACTN</name>
<organism evidence="1 2">
    <name type="scientific">Spongisporangium articulatum</name>
    <dbReference type="NCBI Taxonomy" id="3362603"/>
    <lineage>
        <taxon>Bacteria</taxon>
        <taxon>Bacillati</taxon>
        <taxon>Actinomycetota</taxon>
        <taxon>Actinomycetes</taxon>
        <taxon>Kineosporiales</taxon>
        <taxon>Kineosporiaceae</taxon>
        <taxon>Spongisporangium</taxon>
    </lineage>
</organism>